<feature type="transmembrane region" description="Helical" evidence="1">
    <location>
        <begin position="90"/>
        <end position="109"/>
    </location>
</feature>
<sequence>MRLPLVPVAALLDLVCVVAFVVIGRASHNEGNALLGILTTLWPFALALAVGWAATLAWRDPLRLLPVGAGVWAVTVGGGLLLRVATGQGAPLAFAIVTALFLAATLLGWRTIARLARSRSTDAAS</sequence>
<dbReference type="Proteomes" id="UP001501585">
    <property type="component" value="Unassembled WGS sequence"/>
</dbReference>
<protein>
    <submittedName>
        <fullName evidence="2">DUF3054 domain-containing protein</fullName>
    </submittedName>
</protein>
<gene>
    <name evidence="2" type="ORF">GCM10009799_40370</name>
</gene>
<feature type="transmembrane region" description="Helical" evidence="1">
    <location>
        <begin position="33"/>
        <end position="57"/>
    </location>
</feature>
<comment type="caution">
    <text evidence="2">The sequence shown here is derived from an EMBL/GenBank/DDBJ whole genome shotgun (WGS) entry which is preliminary data.</text>
</comment>
<keyword evidence="1" id="KW-0472">Membrane</keyword>
<name>A0ABN2THW1_9ACTN</name>
<organism evidence="2 3">
    <name type="scientific">Nocardiopsis rhodophaea</name>
    <dbReference type="NCBI Taxonomy" id="280238"/>
    <lineage>
        <taxon>Bacteria</taxon>
        <taxon>Bacillati</taxon>
        <taxon>Actinomycetota</taxon>
        <taxon>Actinomycetes</taxon>
        <taxon>Streptosporangiales</taxon>
        <taxon>Nocardiopsidaceae</taxon>
        <taxon>Nocardiopsis</taxon>
    </lineage>
</organism>
<dbReference type="EMBL" id="BAAAPC010000019">
    <property type="protein sequence ID" value="GAA2008610.1"/>
    <property type="molecule type" value="Genomic_DNA"/>
</dbReference>
<keyword evidence="3" id="KW-1185">Reference proteome</keyword>
<dbReference type="Pfam" id="PF11255">
    <property type="entry name" value="DUF3054"/>
    <property type="match status" value="1"/>
</dbReference>
<proteinExistence type="predicted"/>
<reference evidence="2 3" key="1">
    <citation type="journal article" date="2019" name="Int. J. Syst. Evol. Microbiol.">
        <title>The Global Catalogue of Microorganisms (GCM) 10K type strain sequencing project: providing services to taxonomists for standard genome sequencing and annotation.</title>
        <authorList>
            <consortium name="The Broad Institute Genomics Platform"/>
            <consortium name="The Broad Institute Genome Sequencing Center for Infectious Disease"/>
            <person name="Wu L."/>
            <person name="Ma J."/>
        </authorList>
    </citation>
    <scope>NUCLEOTIDE SEQUENCE [LARGE SCALE GENOMIC DNA]</scope>
    <source>
        <strain evidence="2 3">JCM 15313</strain>
    </source>
</reference>
<dbReference type="RefSeq" id="WP_344101644.1">
    <property type="nucleotide sequence ID" value="NZ_BAAAPC010000019.1"/>
</dbReference>
<evidence type="ECO:0000313" key="3">
    <source>
        <dbReference type="Proteomes" id="UP001501585"/>
    </source>
</evidence>
<keyword evidence="1" id="KW-1133">Transmembrane helix</keyword>
<feature type="transmembrane region" description="Helical" evidence="1">
    <location>
        <begin position="5"/>
        <end position="27"/>
    </location>
</feature>
<evidence type="ECO:0000313" key="2">
    <source>
        <dbReference type="EMBL" id="GAA2008610.1"/>
    </source>
</evidence>
<feature type="transmembrane region" description="Helical" evidence="1">
    <location>
        <begin position="64"/>
        <end position="84"/>
    </location>
</feature>
<accession>A0ABN2THW1</accession>
<keyword evidence="1" id="KW-0812">Transmembrane</keyword>
<dbReference type="InterPro" id="IPR021414">
    <property type="entry name" value="DUF3054"/>
</dbReference>
<evidence type="ECO:0000256" key="1">
    <source>
        <dbReference type="SAM" id="Phobius"/>
    </source>
</evidence>